<feature type="domain" description="TadE-like" evidence="1">
    <location>
        <begin position="26"/>
        <end position="67"/>
    </location>
</feature>
<evidence type="ECO:0000313" key="2">
    <source>
        <dbReference type="EMBL" id="SEG42546.1"/>
    </source>
</evidence>
<evidence type="ECO:0000313" key="3">
    <source>
        <dbReference type="Proteomes" id="UP000236728"/>
    </source>
</evidence>
<name>A0A1H6A481_9BACT</name>
<dbReference type="Pfam" id="PF07811">
    <property type="entry name" value="TadE"/>
    <property type="match status" value="1"/>
</dbReference>
<sequence length="161" mass="16604">MTMTPPLTTRHRASLLAKHLRLDQCGSALIETALVSPLLVLLFAGAIDIGRVCYVAIEVSNAAQAGAVYGSQAPEDSTGIASAAQVGAPDVSNLNVAVSTGCECSDGSSPVVNCTSTPVCGHNVVHYVEVDTSTTDYPIILVNTLPASFPLSGKARMRAAY</sequence>
<dbReference type="AlphaFoldDB" id="A0A1H6A481"/>
<keyword evidence="3" id="KW-1185">Reference proteome</keyword>
<dbReference type="InterPro" id="IPR012495">
    <property type="entry name" value="TadE-like_dom"/>
</dbReference>
<dbReference type="EMBL" id="FNVA01000005">
    <property type="protein sequence ID" value="SEG42546.1"/>
    <property type="molecule type" value="Genomic_DNA"/>
</dbReference>
<reference evidence="2 3" key="1">
    <citation type="submission" date="2016-10" db="EMBL/GenBank/DDBJ databases">
        <authorList>
            <person name="de Groot N.N."/>
        </authorList>
    </citation>
    <scope>NUCLEOTIDE SEQUENCE [LARGE SCALE GENOMIC DNA]</scope>
    <source>
        <strain evidence="2 3">DSM 22489</strain>
    </source>
</reference>
<accession>A0A1H6A481</accession>
<dbReference type="Proteomes" id="UP000236728">
    <property type="component" value="Unassembled WGS sequence"/>
</dbReference>
<gene>
    <name evidence="2" type="ORF">SAMN05421819_2864</name>
</gene>
<organism evidence="2 3">
    <name type="scientific">Bryocella elongata</name>
    <dbReference type="NCBI Taxonomy" id="863522"/>
    <lineage>
        <taxon>Bacteria</taxon>
        <taxon>Pseudomonadati</taxon>
        <taxon>Acidobacteriota</taxon>
        <taxon>Terriglobia</taxon>
        <taxon>Terriglobales</taxon>
        <taxon>Acidobacteriaceae</taxon>
        <taxon>Bryocella</taxon>
    </lineage>
</organism>
<proteinExistence type="predicted"/>
<evidence type="ECO:0000259" key="1">
    <source>
        <dbReference type="Pfam" id="PF07811"/>
    </source>
</evidence>
<protein>
    <submittedName>
        <fullName evidence="2">Flp pilus assembly protein TadG</fullName>
    </submittedName>
</protein>